<protein>
    <recommendedName>
        <fullName evidence="3">ANTAR domain-containing protein</fullName>
    </recommendedName>
</protein>
<proteinExistence type="predicted"/>
<accession>A0ABV6QER9</accession>
<keyword evidence="2" id="KW-1185">Reference proteome</keyword>
<comment type="caution">
    <text evidence="1">The sequence shown here is derived from an EMBL/GenBank/DDBJ whole genome shotgun (WGS) entry which is preliminary data.</text>
</comment>
<organism evidence="1 2">
    <name type="scientific">Kribbella deserti</name>
    <dbReference type="NCBI Taxonomy" id="1926257"/>
    <lineage>
        <taxon>Bacteria</taxon>
        <taxon>Bacillati</taxon>
        <taxon>Actinomycetota</taxon>
        <taxon>Actinomycetes</taxon>
        <taxon>Propionibacteriales</taxon>
        <taxon>Kribbellaceae</taxon>
        <taxon>Kribbella</taxon>
    </lineage>
</organism>
<sequence>MTIQVSRPDVMFGPATGVLMEWFDLSLEQAAAVLAQWGERLQVSESELSTALLHIHAGHQAGCEESLVRRLEELLRHLPAETSPNQVSRGL</sequence>
<reference evidence="1 2" key="1">
    <citation type="submission" date="2024-09" db="EMBL/GenBank/DDBJ databases">
        <authorList>
            <person name="Sun Q."/>
            <person name="Mori K."/>
        </authorList>
    </citation>
    <scope>NUCLEOTIDE SEQUENCE [LARGE SCALE GENOMIC DNA]</scope>
    <source>
        <strain evidence="1 2">CGMCC 1.15906</strain>
    </source>
</reference>
<evidence type="ECO:0008006" key="3">
    <source>
        <dbReference type="Google" id="ProtNLM"/>
    </source>
</evidence>
<gene>
    <name evidence="1" type="ORF">ACFFGN_03195</name>
</gene>
<dbReference type="RefSeq" id="WP_380043740.1">
    <property type="nucleotide sequence ID" value="NZ_JBHLTC010000002.1"/>
</dbReference>
<evidence type="ECO:0000313" key="1">
    <source>
        <dbReference type="EMBL" id="MFC0623050.1"/>
    </source>
</evidence>
<dbReference type="EMBL" id="JBHLTC010000002">
    <property type="protein sequence ID" value="MFC0623050.1"/>
    <property type="molecule type" value="Genomic_DNA"/>
</dbReference>
<name>A0ABV6QER9_9ACTN</name>
<evidence type="ECO:0000313" key="2">
    <source>
        <dbReference type="Proteomes" id="UP001589890"/>
    </source>
</evidence>
<dbReference type="Proteomes" id="UP001589890">
    <property type="component" value="Unassembled WGS sequence"/>
</dbReference>